<name>A0ABQ6IH21_9MICO</name>
<evidence type="ECO:0000313" key="1">
    <source>
        <dbReference type="EMBL" id="GMA36615.1"/>
    </source>
</evidence>
<accession>A0ABQ6IH21</accession>
<proteinExistence type="predicted"/>
<keyword evidence="2" id="KW-1185">Reference proteome</keyword>
<comment type="caution">
    <text evidence="1">The sequence shown here is derived from an EMBL/GenBank/DDBJ whole genome shotgun (WGS) entry which is preliminary data.</text>
</comment>
<gene>
    <name evidence="1" type="ORF">GCM10025876_28190</name>
</gene>
<dbReference type="EMBL" id="BSUN01000001">
    <property type="protein sequence ID" value="GMA36615.1"/>
    <property type="molecule type" value="Genomic_DNA"/>
</dbReference>
<organism evidence="1 2">
    <name type="scientific">Demequina litorisediminis</name>
    <dbReference type="NCBI Taxonomy" id="1849022"/>
    <lineage>
        <taxon>Bacteria</taxon>
        <taxon>Bacillati</taxon>
        <taxon>Actinomycetota</taxon>
        <taxon>Actinomycetes</taxon>
        <taxon>Micrococcales</taxon>
        <taxon>Demequinaceae</taxon>
        <taxon>Demequina</taxon>
    </lineage>
</organism>
<protein>
    <submittedName>
        <fullName evidence="1">Uncharacterized protein</fullName>
    </submittedName>
</protein>
<dbReference type="Proteomes" id="UP001157125">
    <property type="component" value="Unassembled WGS sequence"/>
</dbReference>
<reference evidence="2" key="1">
    <citation type="journal article" date="2019" name="Int. J. Syst. Evol. Microbiol.">
        <title>The Global Catalogue of Microorganisms (GCM) 10K type strain sequencing project: providing services to taxonomists for standard genome sequencing and annotation.</title>
        <authorList>
            <consortium name="The Broad Institute Genomics Platform"/>
            <consortium name="The Broad Institute Genome Sequencing Center for Infectious Disease"/>
            <person name="Wu L."/>
            <person name="Ma J."/>
        </authorList>
    </citation>
    <scope>NUCLEOTIDE SEQUENCE [LARGE SCALE GENOMIC DNA]</scope>
    <source>
        <strain evidence="2">NBRC 112299</strain>
    </source>
</reference>
<evidence type="ECO:0000313" key="2">
    <source>
        <dbReference type="Proteomes" id="UP001157125"/>
    </source>
</evidence>
<sequence>MAAKTASTSPARTRLAYHSADAHPLLERQRLGLDADQRGPVDGLDRLGGTLEAIRDLMDPARPSHEGEPATAAVKEVGGGEATSHHVVHGDRGDSCVGGAAVHEHHGDALLAQTGDRVRRIGRGHQQHARDALGLELLQVLALLSEDSSEFASVMVSPASSARASAPRATSVKNGFETSSTTSATVVDWPARSWRAAAFGT</sequence>